<dbReference type="Gene3D" id="3.30.420.10">
    <property type="entry name" value="Ribonuclease H-like superfamily/Ribonuclease H"/>
    <property type="match status" value="1"/>
</dbReference>
<dbReference type="SUPFAM" id="SSF56672">
    <property type="entry name" value="DNA/RNA polymerases"/>
    <property type="match status" value="1"/>
</dbReference>
<dbReference type="PRINTS" id="PR00106">
    <property type="entry name" value="DNAPOLB"/>
</dbReference>
<organism evidence="11 12">
    <name type="scientific">Meloidogyne enterolobii</name>
    <name type="common">Root-knot nematode worm</name>
    <name type="synonym">Meloidogyne mayaguensis</name>
    <dbReference type="NCBI Taxonomy" id="390850"/>
    <lineage>
        <taxon>Eukaryota</taxon>
        <taxon>Metazoa</taxon>
        <taxon>Ecdysozoa</taxon>
        <taxon>Nematoda</taxon>
        <taxon>Chromadorea</taxon>
        <taxon>Rhabditida</taxon>
        <taxon>Tylenchina</taxon>
        <taxon>Tylenchomorpha</taxon>
        <taxon>Tylenchoidea</taxon>
        <taxon>Meloidogynidae</taxon>
        <taxon>Meloidogyninae</taxon>
        <taxon>Meloidogyne</taxon>
    </lineage>
</organism>
<comment type="similarity">
    <text evidence="1">Belongs to the DNA polymerase type-B family.</text>
</comment>
<feature type="domain" description="DNA-directed DNA polymerase family B mitochondria/virus" evidence="10">
    <location>
        <begin position="1160"/>
        <end position="1338"/>
    </location>
</feature>
<comment type="catalytic activity">
    <reaction evidence="8">
        <text>DNA(n) + a 2'-deoxyribonucleoside 5'-triphosphate = DNA(n+1) + diphosphate</text>
        <dbReference type="Rhea" id="RHEA:22508"/>
        <dbReference type="Rhea" id="RHEA-COMP:17339"/>
        <dbReference type="Rhea" id="RHEA-COMP:17340"/>
        <dbReference type="ChEBI" id="CHEBI:33019"/>
        <dbReference type="ChEBI" id="CHEBI:61560"/>
        <dbReference type="ChEBI" id="CHEBI:173112"/>
        <dbReference type="EC" id="2.7.7.7"/>
    </reaction>
</comment>
<evidence type="ECO:0000256" key="2">
    <source>
        <dbReference type="ARBA" id="ARBA00012417"/>
    </source>
</evidence>
<keyword evidence="7" id="KW-0238">DNA-binding</keyword>
<reference evidence="11 12" key="1">
    <citation type="submission" date="2020-08" db="EMBL/GenBank/DDBJ databases">
        <authorList>
            <person name="Koutsovoulos G."/>
            <person name="Danchin GJ E."/>
        </authorList>
    </citation>
    <scope>NUCLEOTIDE SEQUENCE [LARGE SCALE GENOMIC DNA]</scope>
</reference>
<protein>
    <recommendedName>
        <fullName evidence="2">DNA-directed DNA polymerase</fullName>
        <ecNumber evidence="2">2.7.7.7</ecNumber>
    </recommendedName>
</protein>
<dbReference type="GO" id="GO:0000166">
    <property type="term" value="F:nucleotide binding"/>
    <property type="evidence" value="ECO:0007669"/>
    <property type="project" value="InterPro"/>
</dbReference>
<feature type="compositionally biased region" description="Polar residues" evidence="9">
    <location>
        <begin position="140"/>
        <end position="155"/>
    </location>
</feature>
<dbReference type="PANTHER" id="PTHR33568">
    <property type="entry name" value="DNA POLYMERASE"/>
    <property type="match status" value="1"/>
</dbReference>
<evidence type="ECO:0000256" key="4">
    <source>
        <dbReference type="ARBA" id="ARBA00022695"/>
    </source>
</evidence>
<dbReference type="Pfam" id="PF03175">
    <property type="entry name" value="DNA_pol_B_2"/>
    <property type="match status" value="2"/>
</dbReference>
<name>A0A6V7ULI9_MELEN</name>
<dbReference type="SUPFAM" id="SSF53098">
    <property type="entry name" value="Ribonuclease H-like"/>
    <property type="match status" value="1"/>
</dbReference>
<keyword evidence="3" id="KW-0808">Transferase</keyword>
<dbReference type="InterPro" id="IPR004868">
    <property type="entry name" value="DNA-dir_DNA_pol_B_mt/vir"/>
</dbReference>
<dbReference type="GO" id="GO:0042575">
    <property type="term" value="C:DNA polymerase complex"/>
    <property type="evidence" value="ECO:0007669"/>
    <property type="project" value="UniProtKB-ARBA"/>
</dbReference>
<comment type="caution">
    <text evidence="11">The sequence shown here is derived from an EMBL/GenBank/DDBJ whole genome shotgun (WGS) entry which is preliminary data.</text>
</comment>
<feature type="compositionally biased region" description="Low complexity" evidence="9">
    <location>
        <begin position="182"/>
        <end position="191"/>
    </location>
</feature>
<dbReference type="Gene3D" id="3.40.960.10">
    <property type="entry name" value="VSR Endonuclease"/>
    <property type="match status" value="1"/>
</dbReference>
<dbReference type="Gene3D" id="3.90.1600.10">
    <property type="entry name" value="Palm domain of DNA polymerase"/>
    <property type="match status" value="1"/>
</dbReference>
<dbReference type="PANTHER" id="PTHR33568:SF3">
    <property type="entry name" value="DNA-DIRECTED DNA POLYMERASE"/>
    <property type="match status" value="1"/>
</dbReference>
<keyword evidence="6" id="KW-0239">DNA-directed DNA polymerase</keyword>
<evidence type="ECO:0000259" key="10">
    <source>
        <dbReference type="Pfam" id="PF03175"/>
    </source>
</evidence>
<evidence type="ECO:0000256" key="3">
    <source>
        <dbReference type="ARBA" id="ARBA00022679"/>
    </source>
</evidence>
<evidence type="ECO:0000313" key="11">
    <source>
        <dbReference type="EMBL" id="CAD2159199.1"/>
    </source>
</evidence>
<feature type="region of interest" description="Disordered" evidence="9">
    <location>
        <begin position="140"/>
        <end position="193"/>
    </location>
</feature>
<dbReference type="InterPro" id="IPR036397">
    <property type="entry name" value="RNaseH_sf"/>
</dbReference>
<dbReference type="OrthoDB" id="5876545at2759"/>
<dbReference type="Proteomes" id="UP000580250">
    <property type="component" value="Unassembled WGS sequence"/>
</dbReference>
<dbReference type="EC" id="2.7.7.7" evidence="2"/>
<gene>
    <name evidence="11" type="ORF">MENT_LOCUS13583</name>
</gene>
<feature type="domain" description="DNA-directed DNA polymerase family B mitochondria/virus" evidence="10">
    <location>
        <begin position="813"/>
        <end position="1008"/>
    </location>
</feature>
<evidence type="ECO:0000256" key="5">
    <source>
        <dbReference type="ARBA" id="ARBA00022705"/>
    </source>
</evidence>
<dbReference type="InterPro" id="IPR006172">
    <property type="entry name" value="DNA-dir_DNA_pol_B"/>
</dbReference>
<proteinExistence type="inferred from homology"/>
<dbReference type="EMBL" id="CAJEWN010000073">
    <property type="protein sequence ID" value="CAD2159199.1"/>
    <property type="molecule type" value="Genomic_DNA"/>
</dbReference>
<evidence type="ECO:0000313" key="12">
    <source>
        <dbReference type="Proteomes" id="UP000580250"/>
    </source>
</evidence>
<dbReference type="GO" id="GO:0003677">
    <property type="term" value="F:DNA binding"/>
    <property type="evidence" value="ECO:0007669"/>
    <property type="project" value="UniProtKB-KW"/>
</dbReference>
<evidence type="ECO:0000256" key="8">
    <source>
        <dbReference type="ARBA" id="ARBA00049244"/>
    </source>
</evidence>
<dbReference type="InterPro" id="IPR043502">
    <property type="entry name" value="DNA/RNA_pol_sf"/>
</dbReference>
<sequence>MRRAFDRADLLLEVGSTNDLQTIGIFGYDGCAQILEPARQNNIIRLSMLTVVEQTGARNNWTGSLPYVLRFSRSSTMQIIGNAMPTPLQDANGNNSGIISNNNNFGIAANNNLGNAMPNLNESGGAGLPVIGSSSRGNQLVMNEVSGNPGTSASSRGGRANRNVNPSVGARGSSQGTSNSAQQHQQQQNHHQMNDPFIIESVRELSSRSRNTFGEICNVRFTPFEDQARPDLTLTTLISRLLDRVLADRPEPRLIGLQLHPPSFNNPFTVPLRPPAQNNAGALAAAIERLNEISQAGIDLLLGTTTTKVIAVWPLNSQRTSNPEDHRGISVIQGGCNIDQEHVISSQCRSIVKVINPNDRFCLARSVYIGLTRINLIDLNVRGVSPQQRKHHFRAFCRQQDEHLNDVIELMQNSGLPLHLNEYSLNNALALQRYINENMGGEGQIRIVIFEKEQQYKIVFKGEGRAARFNICILLENGHYNYMERPEQLFHAHRFCIDCERSVTRLRHWAGCKVICRLCMRYGANFPCQLIERIPCNDCGFVFPQRGCYEHHLTNQVPAEMASPRTRPFASICQSRRICSRCNRIIFGQQQQQLHNCVEEQQRQHQQTLNGQLSNCAKCRGPHLPEHPCFIQPLKANEHSIIARGEEEVENIFESSIVGNENEQTQHPEQQQQLQRRRDAKFPVRFCFFDAETSQEHPIAVGVNNAGYKHVPLLIIAEILCEKCIIAGIGIEDIGQRATGCFCGVPRGERWQRWCSPPFRNAPGDNTNFPETPAYNPRRMYFHSFDSEAENPVDQFLDYLLSYGSQQMLTVCIAHNGGKYDFHLILEALHRRNLPPKSLCTTGLKIYSMRIGGNRQRKILFKDSLNFFICELDALTKVFSLPEDVATSKPFFPYLYIMRQHLHLRIQGLPALEYYQPDFKKPEKRAKLLEWHQQQTNLPTTNFQLREQLVIYCANDVAILRESVLRFRRLIGENSGGLDPFLAASTAAGLALTTMRRCFLPENWLVHSPEGGFLRGRRASAESQRYIKLFEMENKEAEGKVRGAQWAIGEANVEDCGYRLDGLWYRIPPLRPLAIEYNGCYYHGCPQCFPIRDQRLAGGRTAEELYERTQSRLYELEQQGYSLHVVWGHEMKERLRFNQQLKRTWNEIDVVRPMDPRKDCLRGGRTEPFKLHHICKPDEEIIYIDIVSLYPYVMKAREFPIGYPDVLTRETLTQPPNAILPWTHPRHNRYKGLLLVRVLPPTSMNGLPPLLGYRTHDGRLTFPLCSSCADNKQQQQCRHSMKQRSWISGYTHVELNKALELGYQILDIYEVWNYDRWDPELFKGYVNTFVGLKQQASGWPENCDSQEARNRYIAEFDRVEGIRMDPAKVEINPGLRMIAKILANSLWGKLAQRVGTTEVKYARTPEEFHQLLEDPTLETLDFEHVSEFMDRCVVRKKEEFAKPPDTNCLHVAAFVTSYARLHLYKYMEEVKQINGQLLYCDTDSIFYVKKCGGNFVGEGEALGQMKREHLGRKILEFVSGGPKNYGFRHVDAATGRDERAELKIRSFPLSYATHQLINFQTMKQLVICQFNIDGEIDDMASENCILDSNNIISVEFPQIGRTTRSDLYTIMARKDYRVCFEKGRIRPNMETLPFGHGNVLEQQQQEDQIIHQPHVQVQQHPILDLQAIPGSSNWTDVDYLRRYR</sequence>
<dbReference type="GO" id="GO:0003887">
    <property type="term" value="F:DNA-directed DNA polymerase activity"/>
    <property type="evidence" value="ECO:0007669"/>
    <property type="project" value="UniProtKB-KW"/>
</dbReference>
<feature type="compositionally biased region" description="Polar residues" evidence="9">
    <location>
        <begin position="162"/>
        <end position="181"/>
    </location>
</feature>
<dbReference type="InterPro" id="IPR012337">
    <property type="entry name" value="RNaseH-like_sf"/>
</dbReference>
<evidence type="ECO:0000256" key="6">
    <source>
        <dbReference type="ARBA" id="ARBA00022932"/>
    </source>
</evidence>
<accession>A0A6V7ULI9</accession>
<evidence type="ECO:0000256" key="7">
    <source>
        <dbReference type="ARBA" id="ARBA00023125"/>
    </source>
</evidence>
<keyword evidence="5" id="KW-0235">DNA replication</keyword>
<evidence type="ECO:0000256" key="1">
    <source>
        <dbReference type="ARBA" id="ARBA00005755"/>
    </source>
</evidence>
<dbReference type="InterPro" id="IPR023211">
    <property type="entry name" value="DNA_pol_palm_dom_sf"/>
</dbReference>
<dbReference type="GO" id="GO:0006260">
    <property type="term" value="P:DNA replication"/>
    <property type="evidence" value="ECO:0007669"/>
    <property type="project" value="UniProtKB-KW"/>
</dbReference>
<evidence type="ECO:0000256" key="9">
    <source>
        <dbReference type="SAM" id="MobiDB-lite"/>
    </source>
</evidence>
<keyword evidence="4" id="KW-0548">Nucleotidyltransferase</keyword>